<evidence type="ECO:0000313" key="1">
    <source>
        <dbReference type="EMBL" id="CAA9341145.1"/>
    </source>
</evidence>
<proteinExistence type="predicted"/>
<dbReference type="EMBL" id="CADCTX010000692">
    <property type="protein sequence ID" value="CAA9341145.1"/>
    <property type="molecule type" value="Genomic_DNA"/>
</dbReference>
<dbReference type="AlphaFoldDB" id="A0A6J4LTD1"/>
<gene>
    <name evidence="1" type="ORF">AVDCRST_MAG40-2405</name>
</gene>
<organism evidence="1">
    <name type="scientific">uncultured Gemmatimonadaceae bacterium</name>
    <dbReference type="NCBI Taxonomy" id="246130"/>
    <lineage>
        <taxon>Bacteria</taxon>
        <taxon>Pseudomonadati</taxon>
        <taxon>Gemmatimonadota</taxon>
        <taxon>Gemmatimonadia</taxon>
        <taxon>Gemmatimonadales</taxon>
        <taxon>Gemmatimonadaceae</taxon>
        <taxon>environmental samples</taxon>
    </lineage>
</organism>
<accession>A0A6J4LTD1</accession>
<sequence length="138" mass="15254">MDGGVSGSDVVASSACTVGVIKSHRTLYADGDALRAVLALRRGHRSSVFRIAAPRRAPVASWYLRLRDPAGRDPMWGLVRIEAADRRAAERPHELTARADLISRWVLAEVSPLALPDGRWDKMVYGIRDCEEFLRAVC</sequence>
<dbReference type="InterPro" id="IPR012337">
    <property type="entry name" value="RNaseH-like_sf"/>
</dbReference>
<reference evidence="1" key="1">
    <citation type="submission" date="2020-02" db="EMBL/GenBank/DDBJ databases">
        <authorList>
            <person name="Meier V. D."/>
        </authorList>
    </citation>
    <scope>NUCLEOTIDE SEQUENCE</scope>
    <source>
        <strain evidence="1">AVDCRST_MAG40</strain>
    </source>
</reference>
<dbReference type="SUPFAM" id="SSF53098">
    <property type="entry name" value="Ribonuclease H-like"/>
    <property type="match status" value="1"/>
</dbReference>
<protein>
    <submittedName>
        <fullName evidence="1">Uncharacterized protein</fullName>
    </submittedName>
</protein>
<name>A0A6J4LTD1_9BACT</name>